<dbReference type="SUPFAM" id="SSF51735">
    <property type="entry name" value="NAD(P)-binding Rossmann-fold domains"/>
    <property type="match status" value="1"/>
</dbReference>
<dbReference type="InterPro" id="IPR036291">
    <property type="entry name" value="NAD(P)-bd_dom_sf"/>
</dbReference>
<name>A0A1H1NBE0_9ACTN</name>
<dbReference type="PRINTS" id="PR00081">
    <property type="entry name" value="GDHRDH"/>
</dbReference>
<evidence type="ECO:0000313" key="5">
    <source>
        <dbReference type="Proteomes" id="UP000199092"/>
    </source>
</evidence>
<dbReference type="CDD" id="cd05233">
    <property type="entry name" value="SDR_c"/>
    <property type="match status" value="1"/>
</dbReference>
<dbReference type="Gene3D" id="3.40.50.720">
    <property type="entry name" value="NAD(P)-binding Rossmann-like Domain"/>
    <property type="match status" value="1"/>
</dbReference>
<proteinExistence type="inferred from homology"/>
<dbReference type="GO" id="GO:0016491">
    <property type="term" value="F:oxidoreductase activity"/>
    <property type="evidence" value="ECO:0007669"/>
    <property type="project" value="UniProtKB-KW"/>
</dbReference>
<evidence type="ECO:0000256" key="2">
    <source>
        <dbReference type="ARBA" id="ARBA00023002"/>
    </source>
</evidence>
<feature type="domain" description="Ketoreductase" evidence="3">
    <location>
        <begin position="5"/>
        <end position="191"/>
    </location>
</feature>
<dbReference type="OrthoDB" id="9797538at2"/>
<dbReference type="PANTHER" id="PTHR44196">
    <property type="entry name" value="DEHYDROGENASE/REDUCTASE SDR FAMILY MEMBER 7B"/>
    <property type="match status" value="1"/>
</dbReference>
<reference evidence="4 5" key="1">
    <citation type="submission" date="2016-10" db="EMBL/GenBank/DDBJ databases">
        <authorList>
            <person name="de Groot N.N."/>
        </authorList>
    </citation>
    <scope>NUCLEOTIDE SEQUENCE [LARGE SCALE GENOMIC DNA]</scope>
    <source>
        <strain evidence="4 5">DSM 21741</strain>
    </source>
</reference>
<keyword evidence="2" id="KW-0560">Oxidoreductase</keyword>
<evidence type="ECO:0000256" key="1">
    <source>
        <dbReference type="ARBA" id="ARBA00006484"/>
    </source>
</evidence>
<accession>A0A1H1NBE0</accession>
<dbReference type="PROSITE" id="PS00061">
    <property type="entry name" value="ADH_SHORT"/>
    <property type="match status" value="1"/>
</dbReference>
<dbReference type="STRING" id="546871.SAMN04488543_0825"/>
<dbReference type="InterPro" id="IPR002347">
    <property type="entry name" value="SDR_fam"/>
</dbReference>
<dbReference type="AlphaFoldDB" id="A0A1H1NBE0"/>
<evidence type="ECO:0000259" key="3">
    <source>
        <dbReference type="SMART" id="SM00822"/>
    </source>
</evidence>
<dbReference type="EMBL" id="LT629749">
    <property type="protein sequence ID" value="SDR96075.1"/>
    <property type="molecule type" value="Genomic_DNA"/>
</dbReference>
<gene>
    <name evidence="4" type="ORF">SAMN04488543_0825</name>
</gene>
<dbReference type="GO" id="GO:0016020">
    <property type="term" value="C:membrane"/>
    <property type="evidence" value="ECO:0007669"/>
    <property type="project" value="TreeGrafter"/>
</dbReference>
<dbReference type="InterPro" id="IPR020904">
    <property type="entry name" value="Sc_DH/Rdtase_CS"/>
</dbReference>
<organism evidence="4 5">
    <name type="scientific">Friedmanniella luteola</name>
    <dbReference type="NCBI Taxonomy" id="546871"/>
    <lineage>
        <taxon>Bacteria</taxon>
        <taxon>Bacillati</taxon>
        <taxon>Actinomycetota</taxon>
        <taxon>Actinomycetes</taxon>
        <taxon>Propionibacteriales</taxon>
        <taxon>Nocardioidaceae</taxon>
        <taxon>Friedmanniella</taxon>
    </lineage>
</organism>
<sequence length="270" mass="27765">MTSAGLAVVTGASSGIGAELALLFAADGFDLLLTAEDGPGGEGLEPVAVRCRTAGVEVQTFPVDLRTADGVQALYETAIATGQPVAAAAVNAGVGRGGAFVDADPADLLEVVQLNVASTVHLTRLLLADMVARDAGRLLLTSSIASTMPGSFQAVYNASKSFVQSLAEALQDELRDTGVTVTSLMPGPTDTNFFHRAEMDDTRIGQGPKDDPADVAQQGYAALMAGKDRVVAASAMTKAQELAAKVLPDKAKAALHRVMAEPQDDEEAGR</sequence>
<dbReference type="RefSeq" id="WP_091410426.1">
    <property type="nucleotide sequence ID" value="NZ_LT629749.1"/>
</dbReference>
<dbReference type="SMART" id="SM00822">
    <property type="entry name" value="PKS_KR"/>
    <property type="match status" value="1"/>
</dbReference>
<keyword evidence="5" id="KW-1185">Reference proteome</keyword>
<evidence type="ECO:0000313" key="4">
    <source>
        <dbReference type="EMBL" id="SDR96075.1"/>
    </source>
</evidence>
<dbReference type="Pfam" id="PF00106">
    <property type="entry name" value="adh_short"/>
    <property type="match status" value="1"/>
</dbReference>
<comment type="similarity">
    <text evidence="1">Belongs to the short-chain dehydrogenases/reductases (SDR) family.</text>
</comment>
<dbReference type="PANTHER" id="PTHR44196:SF1">
    <property type="entry name" value="DEHYDROGENASE_REDUCTASE SDR FAMILY MEMBER 7B"/>
    <property type="match status" value="1"/>
</dbReference>
<protein>
    <submittedName>
        <fullName evidence="4">Short-chain dehydrogenase</fullName>
    </submittedName>
</protein>
<dbReference type="Proteomes" id="UP000199092">
    <property type="component" value="Chromosome I"/>
</dbReference>
<dbReference type="InterPro" id="IPR057326">
    <property type="entry name" value="KR_dom"/>
</dbReference>